<dbReference type="InterPro" id="IPR025334">
    <property type="entry name" value="DUF4240"/>
</dbReference>
<gene>
    <name evidence="2" type="ORF">Ari01nite_15120</name>
</gene>
<protein>
    <recommendedName>
        <fullName evidence="1">DUF4240 domain-containing protein</fullName>
    </recommendedName>
</protein>
<comment type="caution">
    <text evidence="2">The sequence shown here is derived from an EMBL/GenBank/DDBJ whole genome shotgun (WGS) entry which is preliminary data.</text>
</comment>
<dbReference type="Proteomes" id="UP000636960">
    <property type="component" value="Unassembled WGS sequence"/>
</dbReference>
<keyword evidence="3" id="KW-1185">Reference proteome</keyword>
<feature type="domain" description="DUF4240" evidence="1">
    <location>
        <begin position="3"/>
        <end position="131"/>
    </location>
</feature>
<evidence type="ECO:0000313" key="3">
    <source>
        <dbReference type="Proteomes" id="UP000636960"/>
    </source>
</evidence>
<accession>A0A919JVF8</accession>
<evidence type="ECO:0000259" key="1">
    <source>
        <dbReference type="Pfam" id="PF14024"/>
    </source>
</evidence>
<proteinExistence type="predicted"/>
<reference evidence="2" key="1">
    <citation type="submission" date="2021-01" db="EMBL/GenBank/DDBJ databases">
        <title>Whole genome shotgun sequence of Actinoplanes rishiriensis NBRC 108556.</title>
        <authorList>
            <person name="Komaki H."/>
            <person name="Tamura T."/>
        </authorList>
    </citation>
    <scope>NUCLEOTIDE SEQUENCE</scope>
    <source>
        <strain evidence="2">NBRC 108556</strain>
    </source>
</reference>
<sequence length="185" mass="21218">MIQFWELIEESAGHRDRTDWIAWRLNSMAAPEIVGFEVGLIEARRQAETWTMYGAACRIMSGLCSMDGFWYFLPWLTGLGKSTFELVALEPDVLAEVPEVRRLAELTMDRWTDDDWPQWEDLNYAGRGAYDAVTGEDEGILDALAALGYAYPEDPEPTGERWDFDDDAEMVRRLPRLSALFPLTR</sequence>
<dbReference type="Pfam" id="PF14024">
    <property type="entry name" value="DUF4240"/>
    <property type="match status" value="1"/>
</dbReference>
<evidence type="ECO:0000313" key="2">
    <source>
        <dbReference type="EMBL" id="GIE94047.1"/>
    </source>
</evidence>
<organism evidence="2 3">
    <name type="scientific">Paractinoplanes rishiriensis</name>
    <dbReference type="NCBI Taxonomy" id="1050105"/>
    <lineage>
        <taxon>Bacteria</taxon>
        <taxon>Bacillati</taxon>
        <taxon>Actinomycetota</taxon>
        <taxon>Actinomycetes</taxon>
        <taxon>Micromonosporales</taxon>
        <taxon>Micromonosporaceae</taxon>
        <taxon>Paractinoplanes</taxon>
    </lineage>
</organism>
<dbReference type="AlphaFoldDB" id="A0A919JVF8"/>
<dbReference type="EMBL" id="BOMV01000008">
    <property type="protein sequence ID" value="GIE94047.1"/>
    <property type="molecule type" value="Genomic_DNA"/>
</dbReference>
<name>A0A919JVF8_9ACTN</name>
<dbReference type="RefSeq" id="WP_203780376.1">
    <property type="nucleotide sequence ID" value="NZ_BOMV01000008.1"/>
</dbReference>